<protein>
    <submittedName>
        <fullName evidence="1">Four helix bundle protein</fullName>
    </submittedName>
</protein>
<reference evidence="1" key="1">
    <citation type="submission" date="2022-12" db="EMBL/GenBank/DDBJ databases">
        <title>Polyphasic identification of a Novel Hot-Spring Cyanobacterium Ocullathermofonsia sinensis gen nov. sp. nov. and Genomic Insights on its Adaptations to the Thermal Habitat.</title>
        <authorList>
            <person name="Daroch M."/>
            <person name="Tang J."/>
            <person name="Jiang Y."/>
        </authorList>
    </citation>
    <scope>NUCLEOTIDE SEQUENCE</scope>
    <source>
        <strain evidence="1">PKUAC-SCTA174</strain>
    </source>
</reference>
<dbReference type="InterPro" id="IPR036583">
    <property type="entry name" value="23S_rRNA_IVS_sf"/>
</dbReference>
<organism evidence="1 2">
    <name type="scientific">Thermocoleostomius sinensis A174</name>
    <dbReference type="NCBI Taxonomy" id="2016057"/>
    <lineage>
        <taxon>Bacteria</taxon>
        <taxon>Bacillati</taxon>
        <taxon>Cyanobacteriota</taxon>
        <taxon>Cyanophyceae</taxon>
        <taxon>Oculatellales</taxon>
        <taxon>Oculatellaceae</taxon>
        <taxon>Thermocoleostomius</taxon>
    </lineage>
</organism>
<dbReference type="EMBL" id="CP113797">
    <property type="protein sequence ID" value="WAL59338.1"/>
    <property type="molecule type" value="Genomic_DNA"/>
</dbReference>
<proteinExistence type="predicted"/>
<sequence length="109" mass="12723">MEENVLQTKSFEFAIGVIRLYRKLQARQEFVLSPHILRSGTGIGMKLEQASAERDHQKFLEKLAAVMNEAREAKYWLRLLQESKLTDVDVSRELQQIEAIIQQLDNYET</sequence>
<dbReference type="AlphaFoldDB" id="A0A9E8ZA28"/>
<gene>
    <name evidence="1" type="ORF">OXH18_19505</name>
</gene>
<dbReference type="Pfam" id="PF05635">
    <property type="entry name" value="23S_rRNA_IVP"/>
    <property type="match status" value="1"/>
</dbReference>
<dbReference type="KEGG" id="tsin:OXH18_19505"/>
<name>A0A9E8ZA28_9CYAN</name>
<dbReference type="PANTHER" id="PTHR38471:SF2">
    <property type="entry name" value="FOUR HELIX BUNDLE PROTEIN"/>
    <property type="match status" value="1"/>
</dbReference>
<dbReference type="SUPFAM" id="SSF158446">
    <property type="entry name" value="IVS-encoded protein-like"/>
    <property type="match status" value="1"/>
</dbReference>
<dbReference type="RefSeq" id="WP_268609134.1">
    <property type="nucleotide sequence ID" value="NZ_CP113797.1"/>
</dbReference>
<keyword evidence="2" id="KW-1185">Reference proteome</keyword>
<dbReference type="Gene3D" id="1.20.1440.60">
    <property type="entry name" value="23S rRNA-intervening sequence"/>
    <property type="match status" value="1"/>
</dbReference>
<dbReference type="PANTHER" id="PTHR38471">
    <property type="entry name" value="FOUR HELIX BUNDLE PROTEIN"/>
    <property type="match status" value="1"/>
</dbReference>
<accession>A0A9E8ZA28</accession>
<dbReference type="NCBIfam" id="TIGR02436">
    <property type="entry name" value="four helix bundle protein"/>
    <property type="match status" value="1"/>
</dbReference>
<evidence type="ECO:0000313" key="1">
    <source>
        <dbReference type="EMBL" id="WAL59338.1"/>
    </source>
</evidence>
<evidence type="ECO:0000313" key="2">
    <source>
        <dbReference type="Proteomes" id="UP001163152"/>
    </source>
</evidence>
<dbReference type="InterPro" id="IPR012657">
    <property type="entry name" value="23S_rRNA-intervening_sequence"/>
</dbReference>
<dbReference type="Proteomes" id="UP001163152">
    <property type="component" value="Chromosome"/>
</dbReference>